<dbReference type="AlphaFoldDB" id="A0A8K1FSD1"/>
<dbReference type="Proteomes" id="UP000794436">
    <property type="component" value="Unassembled WGS sequence"/>
</dbReference>
<sequence>MERIDSLPTVLLTAILEFSDHQTLHNAERSCSLLRMAAKRGDVWELLARRRVVMRDEDDDQESHDTLARAWKAIACMAQLPCGRGQKLLRDVVACSSIDRPVETPTNTLHPSRCWIELRSLSDRATGDSRADDEDVTRRNHANVAQMQCGCEMGQACYWSSAPSTDRNTRDFIDYRVQPGCMVSRFQIIPYRAYWHPESPTYAPFRVSVAFYAHSREDASSISNLSCINSAHKHLLYESPPFQLINDMQLQEFELPRHVWLPHGAIMRLNVLGRYQAETIDAFPWLPDTERTPHYYACLSFVDLLGVTVPETVGTSLHVASIG</sequence>
<dbReference type="InterPro" id="IPR036047">
    <property type="entry name" value="F-box-like_dom_sf"/>
</dbReference>
<comment type="caution">
    <text evidence="1">The sequence shown here is derived from an EMBL/GenBank/DDBJ whole genome shotgun (WGS) entry which is preliminary data.</text>
</comment>
<dbReference type="OrthoDB" id="63379at2759"/>
<protein>
    <recommendedName>
        <fullName evidence="3">F-box domain-containing protein</fullName>
    </recommendedName>
</protein>
<dbReference type="PANTHER" id="PTHR39741">
    <property type="entry name" value="F-BOX DOMAIN CONTAINING PROTEIN, EXPRESSED"/>
    <property type="match status" value="1"/>
</dbReference>
<keyword evidence="2" id="KW-1185">Reference proteome</keyword>
<dbReference type="PANTHER" id="PTHR39741:SF2">
    <property type="entry name" value="F-BOX DOMAIN-CONTAINING PROTEIN"/>
    <property type="match status" value="1"/>
</dbReference>
<evidence type="ECO:0000313" key="1">
    <source>
        <dbReference type="EMBL" id="TMW68428.1"/>
    </source>
</evidence>
<accession>A0A8K1FSD1</accession>
<gene>
    <name evidence="1" type="ORF">Poli38472_005896</name>
</gene>
<name>A0A8K1FSD1_PYTOL</name>
<evidence type="ECO:0000313" key="2">
    <source>
        <dbReference type="Proteomes" id="UP000794436"/>
    </source>
</evidence>
<reference evidence="1" key="1">
    <citation type="submission" date="2019-03" db="EMBL/GenBank/DDBJ databases">
        <title>Long read genome sequence of the mycoparasitic Pythium oligandrum ATCC 38472 isolated from sugarbeet rhizosphere.</title>
        <authorList>
            <person name="Gaulin E."/>
        </authorList>
    </citation>
    <scope>NUCLEOTIDE SEQUENCE</scope>
    <source>
        <strain evidence="1">ATCC 38472_TT</strain>
    </source>
</reference>
<dbReference type="InterPro" id="IPR055336">
    <property type="entry name" value="At4g00755-like"/>
</dbReference>
<organism evidence="1 2">
    <name type="scientific">Pythium oligandrum</name>
    <name type="common">Mycoparasitic fungus</name>
    <dbReference type="NCBI Taxonomy" id="41045"/>
    <lineage>
        <taxon>Eukaryota</taxon>
        <taxon>Sar</taxon>
        <taxon>Stramenopiles</taxon>
        <taxon>Oomycota</taxon>
        <taxon>Peronosporomycetes</taxon>
        <taxon>Pythiales</taxon>
        <taxon>Pythiaceae</taxon>
        <taxon>Pythium</taxon>
    </lineage>
</organism>
<proteinExistence type="predicted"/>
<dbReference type="SUPFAM" id="SSF81383">
    <property type="entry name" value="F-box domain"/>
    <property type="match status" value="1"/>
</dbReference>
<evidence type="ECO:0008006" key="3">
    <source>
        <dbReference type="Google" id="ProtNLM"/>
    </source>
</evidence>
<dbReference type="EMBL" id="SPLM01000002">
    <property type="protein sequence ID" value="TMW68428.1"/>
    <property type="molecule type" value="Genomic_DNA"/>
</dbReference>